<dbReference type="SMART" id="SM00548">
    <property type="entry name" value="IRO"/>
    <property type="match status" value="1"/>
</dbReference>
<keyword evidence="15" id="KW-0417">Keratinization</keyword>
<evidence type="ECO:0000313" key="29">
    <source>
        <dbReference type="EMBL" id="KAA0706653.1"/>
    </source>
</evidence>
<evidence type="ECO:0000256" key="12">
    <source>
        <dbReference type="ARBA" id="ARBA00023139"/>
    </source>
</evidence>
<dbReference type="SUPFAM" id="SSF46689">
    <property type="entry name" value="Homeodomain-like"/>
    <property type="match status" value="1"/>
</dbReference>
<keyword evidence="17" id="KW-0012">Acyltransferase</keyword>
<evidence type="ECO:0000256" key="23">
    <source>
        <dbReference type="ARBA" id="ARBA00043229"/>
    </source>
</evidence>
<feature type="compositionally biased region" description="Acidic residues" evidence="27">
    <location>
        <begin position="177"/>
        <end position="190"/>
    </location>
</feature>
<feature type="region of interest" description="Disordered" evidence="27">
    <location>
        <begin position="166"/>
        <end position="235"/>
    </location>
</feature>
<dbReference type="GO" id="GO:0000981">
    <property type="term" value="F:DNA-binding transcription factor activity, RNA polymerase II-specific"/>
    <property type="evidence" value="ECO:0007669"/>
    <property type="project" value="InterPro"/>
</dbReference>
<dbReference type="PROSITE" id="PS50071">
    <property type="entry name" value="HOMEOBOX_2"/>
    <property type="match status" value="1"/>
</dbReference>
<evidence type="ECO:0000256" key="1">
    <source>
        <dbReference type="ARBA" id="ARBA00001913"/>
    </source>
</evidence>
<keyword evidence="13 26" id="KW-0371">Homeobox</keyword>
<dbReference type="InterPro" id="IPR013783">
    <property type="entry name" value="Ig-like_fold"/>
</dbReference>
<evidence type="ECO:0000256" key="6">
    <source>
        <dbReference type="ARBA" id="ARBA00022553"/>
    </source>
</evidence>
<keyword evidence="10 26" id="KW-0238">DNA-binding</keyword>
<evidence type="ECO:0000313" key="30">
    <source>
        <dbReference type="Proteomes" id="UP000324632"/>
    </source>
</evidence>
<dbReference type="InterPro" id="IPR003893">
    <property type="entry name" value="Iroquois_homeo"/>
</dbReference>
<comment type="subcellular location">
    <subcellularLocation>
        <location evidence="3">Membrane</location>
        <topology evidence="3">Lipid-anchor</topology>
    </subcellularLocation>
    <subcellularLocation>
        <location evidence="2 26">Nucleus</location>
    </subcellularLocation>
</comment>
<evidence type="ECO:0000256" key="21">
    <source>
        <dbReference type="ARBA" id="ARBA00041651"/>
    </source>
</evidence>
<feature type="compositionally biased region" description="Acidic residues" evidence="27">
    <location>
        <begin position="198"/>
        <end position="213"/>
    </location>
</feature>
<dbReference type="InterPro" id="IPR001356">
    <property type="entry name" value="HD"/>
</dbReference>
<dbReference type="FunFam" id="2.60.40.10:FF:001143">
    <property type="entry name" value="Protein-glutamine gamma-glutamyltransferase K"/>
    <property type="match status" value="1"/>
</dbReference>
<evidence type="ECO:0000256" key="13">
    <source>
        <dbReference type="ARBA" id="ARBA00023155"/>
    </source>
</evidence>
<keyword evidence="7 29" id="KW-0808">Transferase</keyword>
<name>A0A5A9NB92_9TELE</name>
<evidence type="ECO:0000256" key="25">
    <source>
        <dbReference type="ARBA" id="ARBA00051843"/>
    </source>
</evidence>
<evidence type="ECO:0000256" key="4">
    <source>
        <dbReference type="ARBA" id="ARBA00005968"/>
    </source>
</evidence>
<keyword evidence="8" id="KW-0479">Metal-binding</keyword>
<dbReference type="GO" id="GO:0046872">
    <property type="term" value="F:metal ion binding"/>
    <property type="evidence" value="ECO:0007669"/>
    <property type="project" value="UniProtKB-KW"/>
</dbReference>
<dbReference type="InterPro" id="IPR050779">
    <property type="entry name" value="Transglutaminase"/>
</dbReference>
<evidence type="ECO:0000256" key="26">
    <source>
        <dbReference type="PROSITE-ProRule" id="PRU00108"/>
    </source>
</evidence>
<dbReference type="Pfam" id="PF01841">
    <property type="entry name" value="Transglut_core"/>
    <property type="match status" value="1"/>
</dbReference>
<evidence type="ECO:0000256" key="3">
    <source>
        <dbReference type="ARBA" id="ARBA00004635"/>
    </source>
</evidence>
<dbReference type="FunFam" id="3.90.260.10:FF:000001">
    <property type="entry name" value="Protein-glutamine gamma-glutamyltransferase 2"/>
    <property type="match status" value="1"/>
</dbReference>
<dbReference type="GO" id="GO:0007399">
    <property type="term" value="P:nervous system development"/>
    <property type="evidence" value="ECO:0007669"/>
    <property type="project" value="UniProtKB-ARBA"/>
</dbReference>
<dbReference type="AlphaFoldDB" id="A0A5A9NB92"/>
<dbReference type="CDD" id="cd00086">
    <property type="entry name" value="homeodomain"/>
    <property type="match status" value="1"/>
</dbReference>
<dbReference type="SMART" id="SM00389">
    <property type="entry name" value="HOX"/>
    <property type="match status" value="1"/>
</dbReference>
<evidence type="ECO:0000256" key="5">
    <source>
        <dbReference type="ARBA" id="ARBA00008446"/>
    </source>
</evidence>
<dbReference type="SMART" id="SM00460">
    <property type="entry name" value="TGc"/>
    <property type="match status" value="1"/>
</dbReference>
<dbReference type="EMBL" id="SOYY01000020">
    <property type="protein sequence ID" value="KAA0706653.1"/>
    <property type="molecule type" value="Genomic_DNA"/>
</dbReference>
<dbReference type="Proteomes" id="UP000324632">
    <property type="component" value="Chromosome 20"/>
</dbReference>
<dbReference type="Gene3D" id="3.90.260.10">
    <property type="entry name" value="Transglutaminase-like"/>
    <property type="match status" value="1"/>
</dbReference>
<dbReference type="InterPro" id="IPR036238">
    <property type="entry name" value="Transglutaminase_C_sf"/>
</dbReference>
<dbReference type="InterPro" id="IPR014756">
    <property type="entry name" value="Ig_E-set"/>
</dbReference>
<evidence type="ECO:0000256" key="8">
    <source>
        <dbReference type="ARBA" id="ARBA00022723"/>
    </source>
</evidence>
<dbReference type="GO" id="GO:0003677">
    <property type="term" value="F:DNA binding"/>
    <property type="evidence" value="ECO:0007669"/>
    <property type="project" value="UniProtKB-UniRule"/>
</dbReference>
<dbReference type="Gene3D" id="2.60.40.10">
    <property type="entry name" value="Immunoglobulins"/>
    <property type="match status" value="3"/>
</dbReference>
<dbReference type="InterPro" id="IPR038765">
    <property type="entry name" value="Papain-like_cys_pep_sf"/>
</dbReference>
<dbReference type="GO" id="GO:0005634">
    <property type="term" value="C:nucleus"/>
    <property type="evidence" value="ECO:0007669"/>
    <property type="project" value="UniProtKB-SubCell"/>
</dbReference>
<keyword evidence="16" id="KW-0449">Lipoprotein</keyword>
<comment type="similarity">
    <text evidence="5">Belongs to the TALE/IRO homeobox family.</text>
</comment>
<dbReference type="GO" id="GO:0016020">
    <property type="term" value="C:membrane"/>
    <property type="evidence" value="ECO:0007669"/>
    <property type="project" value="UniProtKB-SubCell"/>
</dbReference>
<evidence type="ECO:0000256" key="19">
    <source>
        <dbReference type="ARBA" id="ARBA00038573"/>
    </source>
</evidence>
<dbReference type="InterPro" id="IPR002931">
    <property type="entry name" value="Transglutaminase-like"/>
</dbReference>
<dbReference type="SUPFAM" id="SSF81296">
    <property type="entry name" value="E set domains"/>
    <property type="match status" value="1"/>
</dbReference>
<dbReference type="InterPro" id="IPR017970">
    <property type="entry name" value="Homeobox_CS"/>
</dbReference>
<evidence type="ECO:0000256" key="14">
    <source>
        <dbReference type="ARBA" id="ARBA00023242"/>
    </source>
</evidence>
<evidence type="ECO:0000256" key="7">
    <source>
        <dbReference type="ARBA" id="ARBA00022679"/>
    </source>
</evidence>
<evidence type="ECO:0000256" key="10">
    <source>
        <dbReference type="ARBA" id="ARBA00023125"/>
    </source>
</evidence>
<dbReference type="InterPro" id="IPR008422">
    <property type="entry name" value="KN_HD"/>
</dbReference>
<dbReference type="Pfam" id="PF00927">
    <property type="entry name" value="Transglut_C"/>
    <property type="match status" value="1"/>
</dbReference>
<dbReference type="SUPFAM" id="SSF49309">
    <property type="entry name" value="Transglutaminase, two C-terminal domains"/>
    <property type="match status" value="2"/>
</dbReference>
<keyword evidence="6" id="KW-0597">Phosphoprotein</keyword>
<comment type="caution">
    <text evidence="29">The sequence shown here is derived from an EMBL/GenBank/DDBJ whole genome shotgun (WGS) entry which is preliminary data.</text>
</comment>
<evidence type="ECO:0000256" key="24">
    <source>
        <dbReference type="ARBA" id="ARBA00045815"/>
    </source>
</evidence>
<dbReference type="InterPro" id="IPR001102">
    <property type="entry name" value="Transglutaminase_N"/>
</dbReference>
<keyword evidence="12" id="KW-0564">Palmitate</keyword>
<evidence type="ECO:0000256" key="11">
    <source>
        <dbReference type="ARBA" id="ARBA00023136"/>
    </source>
</evidence>
<dbReference type="InterPro" id="IPR008958">
    <property type="entry name" value="Transglutaminase_C"/>
</dbReference>
<evidence type="ECO:0000256" key="20">
    <source>
        <dbReference type="ARBA" id="ARBA00040559"/>
    </source>
</evidence>
<organism evidence="29 30">
    <name type="scientific">Triplophysa tibetana</name>
    <dbReference type="NCBI Taxonomy" id="1572043"/>
    <lineage>
        <taxon>Eukaryota</taxon>
        <taxon>Metazoa</taxon>
        <taxon>Chordata</taxon>
        <taxon>Craniata</taxon>
        <taxon>Vertebrata</taxon>
        <taxon>Euteleostomi</taxon>
        <taxon>Actinopterygii</taxon>
        <taxon>Neopterygii</taxon>
        <taxon>Teleostei</taxon>
        <taxon>Ostariophysi</taxon>
        <taxon>Cypriniformes</taxon>
        <taxon>Nemacheilidae</taxon>
        <taxon>Triplophysa</taxon>
    </lineage>
</organism>
<dbReference type="InterPro" id="IPR036985">
    <property type="entry name" value="Transglutaminase-like_sf"/>
</dbReference>
<dbReference type="Pfam" id="PF00868">
    <property type="entry name" value="Transglut_N"/>
    <property type="match status" value="1"/>
</dbReference>
<evidence type="ECO:0000259" key="28">
    <source>
        <dbReference type="PROSITE" id="PS50071"/>
    </source>
</evidence>
<comment type="similarity">
    <text evidence="4">Belongs to the transglutaminase superfamily. Transglutaminase family.</text>
</comment>
<sequence length="1063" mass="118060">MPASPSRFGNFFFDRNINMPAGYQLLGCPPGMQQASPHMVGMAGMPIPFSGIPGYSFIPYPHPGHMAHISNAYDMKAASSYHQALLSRGGRYYAPYRPMPADDPSRVTKVATRESTSALKAWLSEHLKNPYPTKGEKIMLAIVTKMSLTQVSTWFANARRRLKKENRVSWASKGKSDEEDEEDDGESEEEGSLKKCTEDEDEIDPQTIDEEDVEVSKSAEDRLTEGLDQHQESVKLESPCETKSEACKQDADVQKPKIWSLAETATSDIKKPNDMKHLQSQSPDLGKCMSVLKCGVNKNSCTIGRFPAIQLQQGHFWNGPCSVPCVKPCFNPCAKPCLDPCPFLNPCVDPCAYPCLDYDCKKVVLKDCPQDCVNPCDVVLQVRSVDLIKSWNCQNRLEHHTNCYRSDHLIIRRGQCFQMYVELSRPFNPKTDQLHLEFRLGNAPSVCNGTLVIVPLVDEFKKGRWEAKIVEQCNCRLKLSVYSLATAAIGRYRLSTVTCGPRGKATSACNPRNDIYMLFNPWCKDDAVYLEDEAQRNEYVLNDTGIVYYGARCQIGARNWKFGQFDEGVLAACLFVLEKSGSPCSGWRDPINVARVASAMMNSNDDCGVMVGNWSNCYGGAIAPTTWCGSSDILKRYHLSGGVPVKYAQSVAFAGVTNTMLRCLGIPARPVTNFCSAHDTDVSMTIDVYFDENLELIDHLNRDSIWNFHAWNEAWMARPDLPCGFGGWQVVDSTPQETSQGFYRCGPTSVTAVRSGQVFLKYDTPFVFAEVNSDIVFWQRTACGTFAVIGVDKNAVGHCISTKAVGSDKRVDITNQYKHPEGSQEERNAVETAVRHGSKRCVYPPLCTEDVICEITMMKEAVCVGKDAVLSISLKNKCSSARTITLNSQVSAMYYTGVCKGLVKKDQACIELKACESKVLEWTVRYEDYKCHLVDQASMLLTVAGRVTQTKQIVAKRFGFRLCTQDLVISPGCDCVVGKEVPVKITFQNPLSCVLKNAIFRFEGLGMKNCRMVNYGDIASLATVNLTETFIPKCHGPHKLLASLCCPQLAQVHGACNLVVRDK</sequence>
<comment type="catalytic activity">
    <reaction evidence="25">
        <text>L-glutaminyl-[protein] + L-lysyl-[protein] = [protein]-L-lysyl-N(6)-5-L-glutamyl-[protein] + NH4(+)</text>
        <dbReference type="Rhea" id="RHEA:54816"/>
        <dbReference type="Rhea" id="RHEA-COMP:9752"/>
        <dbReference type="Rhea" id="RHEA-COMP:10207"/>
        <dbReference type="Rhea" id="RHEA-COMP:14005"/>
        <dbReference type="ChEBI" id="CHEBI:28938"/>
        <dbReference type="ChEBI" id="CHEBI:29969"/>
        <dbReference type="ChEBI" id="CHEBI:30011"/>
        <dbReference type="ChEBI" id="CHEBI:138370"/>
        <dbReference type="EC" id="2.3.2.13"/>
    </reaction>
</comment>
<proteinExistence type="inferred from homology"/>
<comment type="subunit">
    <text evidence="19">Interacts with PLAAT4.</text>
</comment>
<dbReference type="Pfam" id="PF05920">
    <property type="entry name" value="Homeobox_KN"/>
    <property type="match status" value="1"/>
</dbReference>
<dbReference type="FunFam" id="2.60.40.10:FF:000171">
    <property type="entry name" value="protein-glutamine gamma-glutamyltransferase 6"/>
    <property type="match status" value="1"/>
</dbReference>
<protein>
    <recommendedName>
        <fullName evidence="20">Protein-glutamine gamma-glutamyltransferase K</fullName>
        <ecNumber evidence="18">2.3.2.13</ecNumber>
    </recommendedName>
    <alternativeName>
        <fullName evidence="23">Epidermal TGase</fullName>
    </alternativeName>
    <alternativeName>
        <fullName evidence="22">Transglutaminase K</fullName>
    </alternativeName>
    <alternativeName>
        <fullName evidence="21">Transglutaminase-1</fullName>
    </alternativeName>
</protein>
<dbReference type="GO" id="GO:0003810">
    <property type="term" value="F:protein-glutamine gamma-glutamyltransferase activity"/>
    <property type="evidence" value="ECO:0007669"/>
    <property type="project" value="UniProtKB-EC"/>
</dbReference>
<feature type="DNA-binding region" description="Homeobox" evidence="26">
    <location>
        <begin position="104"/>
        <end position="166"/>
    </location>
</feature>
<comment type="function">
    <text evidence="24">Catalyzes the cross-linking of proteins and the conjugation of polyamines to proteins. Responsible for cross-linking epidermal proteins during formation of the stratum corneum. Involved in cell proliferation.</text>
</comment>
<dbReference type="FunFam" id="2.60.40.10:FF:000090">
    <property type="entry name" value="Protein-glutamine gamma-glutamyltransferase 2"/>
    <property type="match status" value="1"/>
</dbReference>
<reference evidence="29 30" key="1">
    <citation type="journal article" date="2019" name="Mol. Ecol. Resour.">
        <title>Chromosome-level genome assembly of Triplophysa tibetana, a fish adapted to the harsh high-altitude environment of the Tibetan Plateau.</title>
        <authorList>
            <person name="Yang X."/>
            <person name="Liu H."/>
            <person name="Ma Z."/>
            <person name="Zou Y."/>
            <person name="Zou M."/>
            <person name="Mao Y."/>
            <person name="Li X."/>
            <person name="Wang H."/>
            <person name="Chen T."/>
            <person name="Wang W."/>
            <person name="Yang R."/>
        </authorList>
    </citation>
    <scope>NUCLEOTIDE SEQUENCE [LARGE SCALE GENOMIC DNA]</scope>
    <source>
        <strain evidence="29">TTIB1903HZAU</strain>
        <tissue evidence="29">Muscle</tissue>
    </source>
</reference>
<dbReference type="PANTHER" id="PTHR11590">
    <property type="entry name" value="PROTEIN-GLUTAMINE GAMMA-GLUTAMYLTRANSFERASE"/>
    <property type="match status" value="1"/>
</dbReference>
<keyword evidence="11" id="KW-0472">Membrane</keyword>
<evidence type="ECO:0000256" key="15">
    <source>
        <dbReference type="ARBA" id="ARBA00023249"/>
    </source>
</evidence>
<keyword evidence="30" id="KW-1185">Reference proteome</keyword>
<evidence type="ECO:0000256" key="18">
    <source>
        <dbReference type="ARBA" id="ARBA00024222"/>
    </source>
</evidence>
<evidence type="ECO:0000256" key="22">
    <source>
        <dbReference type="ARBA" id="ARBA00041726"/>
    </source>
</evidence>
<accession>A0A5A9NB92</accession>
<evidence type="ECO:0000256" key="2">
    <source>
        <dbReference type="ARBA" id="ARBA00004123"/>
    </source>
</evidence>
<keyword evidence="14 26" id="KW-0539">Nucleus</keyword>
<dbReference type="EC" id="2.3.2.13" evidence="18"/>
<evidence type="ECO:0000256" key="9">
    <source>
        <dbReference type="ARBA" id="ARBA00022837"/>
    </source>
</evidence>
<comment type="cofactor">
    <cofactor evidence="1">
        <name>Ca(2+)</name>
        <dbReference type="ChEBI" id="CHEBI:29108"/>
    </cofactor>
</comment>
<evidence type="ECO:0000256" key="17">
    <source>
        <dbReference type="ARBA" id="ARBA00023315"/>
    </source>
</evidence>
<dbReference type="FunFam" id="1.10.10.60:FF:000003">
    <property type="entry name" value="Iroquois-class homeobox protein IRX"/>
    <property type="match status" value="1"/>
</dbReference>
<dbReference type="GO" id="GO:0031424">
    <property type="term" value="P:keratinization"/>
    <property type="evidence" value="ECO:0007669"/>
    <property type="project" value="UniProtKB-KW"/>
</dbReference>
<dbReference type="PANTHER" id="PTHR11590:SF49">
    <property type="entry name" value="PROTEIN-GLUTAMINE GAMMA-GLUTAMYLTRANSFERASE K"/>
    <property type="match status" value="1"/>
</dbReference>
<dbReference type="InterPro" id="IPR009057">
    <property type="entry name" value="Homeodomain-like_sf"/>
</dbReference>
<feature type="compositionally biased region" description="Basic and acidic residues" evidence="27">
    <location>
        <begin position="214"/>
        <end position="235"/>
    </location>
</feature>
<dbReference type="SUPFAM" id="SSF54001">
    <property type="entry name" value="Cysteine proteinases"/>
    <property type="match status" value="1"/>
</dbReference>
<evidence type="ECO:0000256" key="16">
    <source>
        <dbReference type="ARBA" id="ARBA00023288"/>
    </source>
</evidence>
<dbReference type="Gene3D" id="1.10.10.60">
    <property type="entry name" value="Homeodomain-like"/>
    <property type="match status" value="1"/>
</dbReference>
<dbReference type="PROSITE" id="PS00027">
    <property type="entry name" value="HOMEOBOX_1"/>
    <property type="match status" value="1"/>
</dbReference>
<evidence type="ECO:0000256" key="27">
    <source>
        <dbReference type="SAM" id="MobiDB-lite"/>
    </source>
</evidence>
<keyword evidence="9" id="KW-0106">Calcium</keyword>
<gene>
    <name evidence="29" type="ORF">E1301_Tti014021</name>
</gene>
<feature type="domain" description="Homeobox" evidence="28">
    <location>
        <begin position="102"/>
        <end position="165"/>
    </location>
</feature>